<keyword evidence="5" id="KW-1185">Reference proteome</keyword>
<dbReference type="EMBL" id="JARKIB010000209">
    <property type="protein sequence ID" value="KAJ7723693.1"/>
    <property type="molecule type" value="Genomic_DNA"/>
</dbReference>
<dbReference type="InterPro" id="IPR001214">
    <property type="entry name" value="SET_dom"/>
</dbReference>
<dbReference type="Gene3D" id="2.170.270.10">
    <property type="entry name" value="SET domain"/>
    <property type="match status" value="1"/>
</dbReference>
<feature type="compositionally biased region" description="Basic and acidic residues" evidence="1">
    <location>
        <begin position="26"/>
        <end position="35"/>
    </location>
</feature>
<evidence type="ECO:0000259" key="3">
    <source>
        <dbReference type="Pfam" id="PF00856"/>
    </source>
</evidence>
<feature type="domain" description="SET" evidence="3">
    <location>
        <begin position="174"/>
        <end position="252"/>
    </location>
</feature>
<dbReference type="Pfam" id="PF00856">
    <property type="entry name" value="SET"/>
    <property type="match status" value="1"/>
</dbReference>
<dbReference type="Proteomes" id="UP001215598">
    <property type="component" value="Unassembled WGS sequence"/>
</dbReference>
<dbReference type="Pfam" id="PF00498">
    <property type="entry name" value="FHA"/>
    <property type="match status" value="1"/>
</dbReference>
<dbReference type="AlphaFoldDB" id="A0AAD7HN64"/>
<evidence type="ECO:0000256" key="1">
    <source>
        <dbReference type="SAM" id="MobiDB-lite"/>
    </source>
</evidence>
<dbReference type="SUPFAM" id="SSF82199">
    <property type="entry name" value="SET domain"/>
    <property type="match status" value="1"/>
</dbReference>
<comment type="caution">
    <text evidence="4">The sequence shown here is derived from an EMBL/GenBank/DDBJ whole genome shotgun (WGS) entry which is preliminary data.</text>
</comment>
<protein>
    <recommendedName>
        <fullName evidence="6">FHA domain-containing protein</fullName>
    </recommendedName>
</protein>
<feature type="domain" description="FHA" evidence="2">
    <location>
        <begin position="4"/>
        <end position="44"/>
    </location>
</feature>
<dbReference type="InterPro" id="IPR046341">
    <property type="entry name" value="SET_dom_sf"/>
</dbReference>
<sequence length="256" mass="29482">MTDMLFIRDTGSSSGTFVNRKQLSSPHRESEPEEIKSGDVVQFGLDWVFTTEKTPYRTVRARVTCVFPRPGAQVSFNRSRLPVKPVVRPQFRRPAFSPSREELQHRWNKVARKAGAARLAFVTFVNEIDLEEIPPSIGSSFVYLERSYCFVRQSAQIARLSVLEKPPFRYLRRENVDGGRRDDVEDLPPAAMEYCFDLDAMEIPRKKKPRSSYSIDASEYGNWTRFKLLNPLSHSCSPNLKLRVAMWDSMPEVIQS</sequence>
<dbReference type="SUPFAM" id="SSF49879">
    <property type="entry name" value="SMAD/FHA domain"/>
    <property type="match status" value="1"/>
</dbReference>
<evidence type="ECO:0000259" key="2">
    <source>
        <dbReference type="Pfam" id="PF00498"/>
    </source>
</evidence>
<feature type="compositionally biased region" description="Polar residues" evidence="1">
    <location>
        <begin position="16"/>
        <end position="25"/>
    </location>
</feature>
<organism evidence="4 5">
    <name type="scientific">Mycena metata</name>
    <dbReference type="NCBI Taxonomy" id="1033252"/>
    <lineage>
        <taxon>Eukaryota</taxon>
        <taxon>Fungi</taxon>
        <taxon>Dikarya</taxon>
        <taxon>Basidiomycota</taxon>
        <taxon>Agaricomycotina</taxon>
        <taxon>Agaricomycetes</taxon>
        <taxon>Agaricomycetidae</taxon>
        <taxon>Agaricales</taxon>
        <taxon>Marasmiineae</taxon>
        <taxon>Mycenaceae</taxon>
        <taxon>Mycena</taxon>
    </lineage>
</organism>
<accession>A0AAD7HN64</accession>
<evidence type="ECO:0000313" key="4">
    <source>
        <dbReference type="EMBL" id="KAJ7723693.1"/>
    </source>
</evidence>
<dbReference type="InterPro" id="IPR008984">
    <property type="entry name" value="SMAD_FHA_dom_sf"/>
</dbReference>
<proteinExistence type="predicted"/>
<evidence type="ECO:0000313" key="5">
    <source>
        <dbReference type="Proteomes" id="UP001215598"/>
    </source>
</evidence>
<evidence type="ECO:0008006" key="6">
    <source>
        <dbReference type="Google" id="ProtNLM"/>
    </source>
</evidence>
<dbReference type="InterPro" id="IPR000253">
    <property type="entry name" value="FHA_dom"/>
</dbReference>
<feature type="region of interest" description="Disordered" evidence="1">
    <location>
        <begin position="16"/>
        <end position="35"/>
    </location>
</feature>
<name>A0AAD7HN64_9AGAR</name>
<reference evidence="4" key="1">
    <citation type="submission" date="2023-03" db="EMBL/GenBank/DDBJ databases">
        <title>Massive genome expansion in bonnet fungi (Mycena s.s.) driven by repeated elements and novel gene families across ecological guilds.</title>
        <authorList>
            <consortium name="Lawrence Berkeley National Laboratory"/>
            <person name="Harder C.B."/>
            <person name="Miyauchi S."/>
            <person name="Viragh M."/>
            <person name="Kuo A."/>
            <person name="Thoen E."/>
            <person name="Andreopoulos B."/>
            <person name="Lu D."/>
            <person name="Skrede I."/>
            <person name="Drula E."/>
            <person name="Henrissat B."/>
            <person name="Morin E."/>
            <person name="Kohler A."/>
            <person name="Barry K."/>
            <person name="LaButti K."/>
            <person name="Morin E."/>
            <person name="Salamov A."/>
            <person name="Lipzen A."/>
            <person name="Mereny Z."/>
            <person name="Hegedus B."/>
            <person name="Baldrian P."/>
            <person name="Stursova M."/>
            <person name="Weitz H."/>
            <person name="Taylor A."/>
            <person name="Grigoriev I.V."/>
            <person name="Nagy L.G."/>
            <person name="Martin F."/>
            <person name="Kauserud H."/>
        </authorList>
    </citation>
    <scope>NUCLEOTIDE SEQUENCE</scope>
    <source>
        <strain evidence="4">CBHHK182m</strain>
    </source>
</reference>
<dbReference type="Gene3D" id="2.60.200.20">
    <property type="match status" value="1"/>
</dbReference>
<gene>
    <name evidence="4" type="ORF">B0H16DRAFT_1472777</name>
</gene>